<dbReference type="SUPFAM" id="SSF88946">
    <property type="entry name" value="Sigma2 domain of RNA polymerase sigma factors"/>
    <property type="match status" value="1"/>
</dbReference>
<keyword evidence="4" id="KW-0804">Transcription</keyword>
<evidence type="ECO:0008006" key="9">
    <source>
        <dbReference type="Google" id="ProtNLM"/>
    </source>
</evidence>
<dbReference type="InterPro" id="IPR007630">
    <property type="entry name" value="RNA_pol_sigma70_r4"/>
</dbReference>
<dbReference type="NCBIfam" id="TIGR02937">
    <property type="entry name" value="sigma70-ECF"/>
    <property type="match status" value="1"/>
</dbReference>
<feature type="domain" description="RNA polymerase sigma-70 region 2" evidence="5">
    <location>
        <begin position="195"/>
        <end position="262"/>
    </location>
</feature>
<keyword evidence="1" id="KW-0805">Transcription regulation</keyword>
<dbReference type="InterPro" id="IPR000943">
    <property type="entry name" value="RNA_pol_sigma70"/>
</dbReference>
<dbReference type="InterPro" id="IPR036388">
    <property type="entry name" value="WH-like_DNA-bd_sf"/>
</dbReference>
<evidence type="ECO:0000256" key="2">
    <source>
        <dbReference type="ARBA" id="ARBA00023082"/>
    </source>
</evidence>
<protein>
    <recommendedName>
        <fullName evidence="9">Sigma-70 family RNA polymerase sigma factor</fullName>
    </recommendedName>
</protein>
<dbReference type="SUPFAM" id="SSF88659">
    <property type="entry name" value="Sigma3 and sigma4 domains of RNA polymerase sigma factors"/>
    <property type="match status" value="1"/>
</dbReference>
<keyword evidence="8" id="KW-1185">Reference proteome</keyword>
<dbReference type="PRINTS" id="PR00046">
    <property type="entry name" value="SIGMA70FCT"/>
</dbReference>
<evidence type="ECO:0000259" key="6">
    <source>
        <dbReference type="Pfam" id="PF04545"/>
    </source>
</evidence>
<comment type="caution">
    <text evidence="7">The sequence shown here is derived from an EMBL/GenBank/DDBJ whole genome shotgun (WGS) entry which is preliminary data.</text>
</comment>
<dbReference type="InterPro" id="IPR014284">
    <property type="entry name" value="RNA_pol_sigma-70_dom"/>
</dbReference>
<evidence type="ECO:0000313" key="8">
    <source>
        <dbReference type="Proteomes" id="UP001422759"/>
    </source>
</evidence>
<evidence type="ECO:0000256" key="3">
    <source>
        <dbReference type="ARBA" id="ARBA00023125"/>
    </source>
</evidence>
<keyword evidence="2" id="KW-0731">Sigma factor</keyword>
<dbReference type="Proteomes" id="UP001422759">
    <property type="component" value="Unassembled WGS sequence"/>
</dbReference>
<dbReference type="Pfam" id="PF04542">
    <property type="entry name" value="Sigma70_r2"/>
    <property type="match status" value="1"/>
</dbReference>
<keyword evidence="3" id="KW-0238">DNA-binding</keyword>
<feature type="domain" description="RNA polymerase sigma-70 region 4" evidence="6">
    <location>
        <begin position="362"/>
        <end position="410"/>
    </location>
</feature>
<evidence type="ECO:0000313" key="7">
    <source>
        <dbReference type="EMBL" id="GAA2133314.1"/>
    </source>
</evidence>
<dbReference type="Gene3D" id="1.10.601.10">
    <property type="entry name" value="RNA Polymerase Primary Sigma Factor"/>
    <property type="match status" value="1"/>
</dbReference>
<dbReference type="Gene3D" id="1.10.10.10">
    <property type="entry name" value="Winged helix-like DNA-binding domain superfamily/Winged helix DNA-binding domain"/>
    <property type="match status" value="2"/>
</dbReference>
<dbReference type="CDD" id="cd06171">
    <property type="entry name" value="Sigma70_r4"/>
    <property type="match status" value="1"/>
</dbReference>
<dbReference type="PANTHER" id="PTHR30603">
    <property type="entry name" value="RNA POLYMERASE SIGMA FACTOR RPO"/>
    <property type="match status" value="1"/>
</dbReference>
<dbReference type="InterPro" id="IPR007627">
    <property type="entry name" value="RNA_pol_sigma70_r2"/>
</dbReference>
<dbReference type="InterPro" id="IPR050239">
    <property type="entry name" value="Sigma-70_RNA_pol_init_factors"/>
</dbReference>
<reference evidence="8" key="1">
    <citation type="journal article" date="2019" name="Int. J. Syst. Evol. Microbiol.">
        <title>The Global Catalogue of Microorganisms (GCM) 10K type strain sequencing project: providing services to taxonomists for standard genome sequencing and annotation.</title>
        <authorList>
            <consortium name="The Broad Institute Genomics Platform"/>
            <consortium name="The Broad Institute Genome Sequencing Center for Infectious Disease"/>
            <person name="Wu L."/>
            <person name="Ma J."/>
        </authorList>
    </citation>
    <scope>NUCLEOTIDE SEQUENCE [LARGE SCALE GENOMIC DNA]</scope>
    <source>
        <strain evidence="8">JCM 14560</strain>
    </source>
</reference>
<evidence type="ECO:0000259" key="5">
    <source>
        <dbReference type="Pfam" id="PF04542"/>
    </source>
</evidence>
<evidence type="ECO:0000256" key="1">
    <source>
        <dbReference type="ARBA" id="ARBA00023015"/>
    </source>
</evidence>
<dbReference type="PANTHER" id="PTHR30603:SF47">
    <property type="entry name" value="RNA POLYMERASE SIGMA FACTOR SIGD, CHLOROPLASTIC"/>
    <property type="match status" value="1"/>
</dbReference>
<accession>A0ABP5KNS0</accession>
<sequence length="443" mass="48433">MSPQRGKVTYMPPHAAARAPQHPSMLSRMAVVLERLRDSAVHGLVPQHVFAAAVGELALDTAATSRFRATLLELKLEVEDPAGFTAQPTEHEGPIAPVSVTHPHIRAVPQVVGGADSAVPLGSLDPGAVAAARRLLDDDHRRLRPQKRILTAQEEAGLFVLLRGADEHLDDVPEEADLAALPREDLRRCAFEAFVLHNQGLVHNVVRGGPLDQGLEYDDLVQYGIFGVMRAACKFDARTGYKFSTYATWWIRQALNRAVADHGTVIRIPVHLFDTMRKVAATEARLRSEGLAHTSVDVAIACNLEVVKVEEVRKISRVTDSLDRVVGEGLHLGELLSVSDPAPGPEEVLRRKWSREYFEQVLTVLTPREADVLRRRLGVIDGEQQTLGSIGDEFGVSRERIRQIESKAITLLHDHLCAVDDGTCGHPARPLSKKSTGPAGDAT</sequence>
<dbReference type="Pfam" id="PF04545">
    <property type="entry name" value="Sigma70_r4"/>
    <property type="match status" value="1"/>
</dbReference>
<evidence type="ECO:0000256" key="4">
    <source>
        <dbReference type="ARBA" id="ARBA00023163"/>
    </source>
</evidence>
<name>A0ABP5KNS0_9ACTN</name>
<proteinExistence type="predicted"/>
<dbReference type="EMBL" id="BAAANT010000003">
    <property type="protein sequence ID" value="GAA2133314.1"/>
    <property type="molecule type" value="Genomic_DNA"/>
</dbReference>
<organism evidence="7 8">
    <name type="scientific">Kitasatospora kazusensis</name>
    <dbReference type="NCBI Taxonomy" id="407974"/>
    <lineage>
        <taxon>Bacteria</taxon>
        <taxon>Bacillati</taxon>
        <taxon>Actinomycetota</taxon>
        <taxon>Actinomycetes</taxon>
        <taxon>Kitasatosporales</taxon>
        <taxon>Streptomycetaceae</taxon>
        <taxon>Kitasatospora</taxon>
    </lineage>
</organism>
<dbReference type="InterPro" id="IPR013324">
    <property type="entry name" value="RNA_pol_sigma_r3/r4-like"/>
</dbReference>
<dbReference type="InterPro" id="IPR013325">
    <property type="entry name" value="RNA_pol_sigma_r2"/>
</dbReference>
<gene>
    <name evidence="7" type="ORF">GCM10009760_09340</name>
</gene>